<keyword evidence="1" id="KW-0732">Signal</keyword>
<evidence type="ECO:0000256" key="1">
    <source>
        <dbReference type="SAM" id="SignalP"/>
    </source>
</evidence>
<evidence type="ECO:0000313" key="2">
    <source>
        <dbReference type="WBParaSite" id="SSTP_0000019000.1"/>
    </source>
</evidence>
<organism evidence="2">
    <name type="scientific">Strongyloides stercoralis</name>
    <name type="common">Threadworm</name>
    <dbReference type="NCBI Taxonomy" id="6248"/>
    <lineage>
        <taxon>Eukaryota</taxon>
        <taxon>Metazoa</taxon>
        <taxon>Ecdysozoa</taxon>
        <taxon>Nematoda</taxon>
        <taxon>Chromadorea</taxon>
        <taxon>Rhabditida</taxon>
        <taxon>Tylenchina</taxon>
        <taxon>Panagrolaimomorpha</taxon>
        <taxon>Strongyloidoidea</taxon>
        <taxon>Strongyloididae</taxon>
        <taxon>Strongyloides</taxon>
    </lineage>
</organism>
<dbReference type="AlphaFoldDB" id="A0A0K0DSH8"/>
<proteinExistence type="predicted"/>
<reference evidence="2" key="1">
    <citation type="submission" date="2015-08" db="UniProtKB">
        <authorList>
            <consortium name="WormBaseParasite"/>
        </authorList>
    </citation>
    <scope>IDENTIFICATION</scope>
</reference>
<name>A0A0K0DSH8_STRER</name>
<feature type="chain" id="PRO_5005326938" description="Peptidase M12A domain-containing protein" evidence="1">
    <location>
        <begin position="19"/>
        <end position="124"/>
    </location>
</feature>
<feature type="signal peptide" evidence="1">
    <location>
        <begin position="1"/>
        <end position="18"/>
    </location>
</feature>
<accession>A0A0K0DSH8</accession>
<sequence>MQFPGFLIFIFILPIVNGRKIIKNYEMNSNLSLPYDIYRWKCENEILYKQASLYISQTPNDIDTILNNVRSYIKSFDTHYWICLIISYERMTTFSYPEGDGGEGLCFISVDQLQLILVMAKVHF</sequence>
<dbReference type="WBParaSite" id="SSTP_0000019000.1">
    <property type="protein sequence ID" value="SSTP_0000019000.1"/>
    <property type="gene ID" value="SSTP_0000019000"/>
</dbReference>
<protein>
    <recommendedName>
        <fullName evidence="3">Peptidase M12A domain-containing protein</fullName>
    </recommendedName>
</protein>
<evidence type="ECO:0008006" key="3">
    <source>
        <dbReference type="Google" id="ProtNLM"/>
    </source>
</evidence>